<name>A0A1I7YLI9_9BILA</name>
<evidence type="ECO:0000313" key="2">
    <source>
        <dbReference type="WBParaSite" id="L893_g17564.t1"/>
    </source>
</evidence>
<organism evidence="1 2">
    <name type="scientific">Steinernema glaseri</name>
    <dbReference type="NCBI Taxonomy" id="37863"/>
    <lineage>
        <taxon>Eukaryota</taxon>
        <taxon>Metazoa</taxon>
        <taxon>Ecdysozoa</taxon>
        <taxon>Nematoda</taxon>
        <taxon>Chromadorea</taxon>
        <taxon>Rhabditida</taxon>
        <taxon>Tylenchina</taxon>
        <taxon>Panagrolaimomorpha</taxon>
        <taxon>Strongyloidoidea</taxon>
        <taxon>Steinernematidae</taxon>
        <taxon>Steinernema</taxon>
    </lineage>
</organism>
<evidence type="ECO:0000313" key="1">
    <source>
        <dbReference type="Proteomes" id="UP000095287"/>
    </source>
</evidence>
<dbReference type="Proteomes" id="UP000095287">
    <property type="component" value="Unplaced"/>
</dbReference>
<proteinExistence type="predicted"/>
<dbReference type="AlphaFoldDB" id="A0A1I7YLI9"/>
<sequence length="545" mass="63353">MDTVPWLFIESVCLCLLDRESLSESRWIRSRWGEICSETAKKIYTLRVFLDGTAEKIYATTEPAMKYNAFSTYYNASSTYVPLDSVDLKFITNFRIETRYSPEIYKEITLDDLQRLVHFIRPTRNERHPLSYDSESLNTLTLGRESAWINGKLLSMRLPKLVHFIRPVENERHPLRYDDKSLNTLSLWRESEWINGKLLSTTARVRLPVDSVDLWIPEAEEFFETAGSLYQVRCEGPLKQSTIDALSKKFVPIDDGSIYIYSVSNKQLKKLFEKCANENGEICSVTCKKIHTLHVDLIGSSEKIFAAAQPLLYDGDVSLDSIDPKFITNFQIITSGLQKLPRIWKEITLDELQRLVRLIRPTKNERHPLRYHFYSANTLRLESGSKWINGKLLSMELPMDYVFLWYVEAQEFFETAGPLYFVRYTEPTLKPSTMDTLIDKFIPLDKGSFQVGQRLSEKQLKKLFEKCAMSKKKVRVSVPFDATVVVDYDKYYSKKEVRDKGKVVVFSNDNEAKLELRMSRSSGYVGGPGWWLEWDWCHRGPPAWL</sequence>
<dbReference type="WBParaSite" id="L893_g17564.t1">
    <property type="protein sequence ID" value="L893_g17564.t1"/>
    <property type="gene ID" value="L893_g17564"/>
</dbReference>
<accession>A0A1I7YLI9</accession>
<reference evidence="2" key="1">
    <citation type="submission" date="2016-11" db="UniProtKB">
        <authorList>
            <consortium name="WormBaseParasite"/>
        </authorList>
    </citation>
    <scope>IDENTIFICATION</scope>
</reference>
<protein>
    <submittedName>
        <fullName evidence="2">F-box domain-containing protein</fullName>
    </submittedName>
</protein>
<keyword evidence="1" id="KW-1185">Reference proteome</keyword>